<protein>
    <submittedName>
        <fullName evidence="1">Uncharacterized protein</fullName>
    </submittedName>
</protein>
<proteinExistence type="predicted"/>
<evidence type="ECO:0000313" key="2">
    <source>
        <dbReference type="Proteomes" id="UP000748531"/>
    </source>
</evidence>
<keyword evidence="2" id="KW-1185">Reference proteome</keyword>
<sequence>MHDCCEQSVNNSRDVHVN</sequence>
<comment type="caution">
    <text evidence="1">The sequence shown here is derived from an EMBL/GenBank/DDBJ whole genome shotgun (WGS) entry which is preliminary data.</text>
</comment>
<dbReference type="Proteomes" id="UP000748531">
    <property type="component" value="Unassembled WGS sequence"/>
</dbReference>
<gene>
    <name evidence="1" type="ORF">PHET_11170</name>
</gene>
<name>A0A8J4WDX1_9TREM</name>
<evidence type="ECO:0000313" key="1">
    <source>
        <dbReference type="EMBL" id="KAF5396173.1"/>
    </source>
</evidence>
<dbReference type="EMBL" id="LUCH01008965">
    <property type="protein sequence ID" value="KAF5396173.1"/>
    <property type="molecule type" value="Genomic_DNA"/>
</dbReference>
<organism evidence="1 2">
    <name type="scientific">Paragonimus heterotremus</name>
    <dbReference type="NCBI Taxonomy" id="100268"/>
    <lineage>
        <taxon>Eukaryota</taxon>
        <taxon>Metazoa</taxon>
        <taxon>Spiralia</taxon>
        <taxon>Lophotrochozoa</taxon>
        <taxon>Platyhelminthes</taxon>
        <taxon>Trematoda</taxon>
        <taxon>Digenea</taxon>
        <taxon>Plagiorchiida</taxon>
        <taxon>Troglotremata</taxon>
        <taxon>Troglotrematidae</taxon>
        <taxon>Paragonimus</taxon>
    </lineage>
</organism>
<dbReference type="AlphaFoldDB" id="A0A8J4WDX1"/>
<accession>A0A8J4WDX1</accession>
<reference evidence="1" key="1">
    <citation type="submission" date="2019-05" db="EMBL/GenBank/DDBJ databases">
        <title>Annotation for the trematode Paragonimus heterotremus.</title>
        <authorList>
            <person name="Choi Y.-J."/>
        </authorList>
    </citation>
    <scope>NUCLEOTIDE SEQUENCE</scope>
    <source>
        <strain evidence="1">LC</strain>
    </source>
</reference>